<proteinExistence type="predicted"/>
<dbReference type="GO" id="GO:0046983">
    <property type="term" value="F:protein dimerization activity"/>
    <property type="evidence" value="ECO:0007669"/>
    <property type="project" value="InterPro"/>
</dbReference>
<dbReference type="PANTHER" id="PTHR11697">
    <property type="entry name" value="GENERAL TRANSCRIPTION FACTOR 2-RELATED ZINC FINGER PROTEIN"/>
    <property type="match status" value="1"/>
</dbReference>
<name>A0A9C6T5I6_ARADU</name>
<feature type="domain" description="DUF4371" evidence="2">
    <location>
        <begin position="98"/>
        <end position="168"/>
    </location>
</feature>
<reference evidence="4" key="2">
    <citation type="submission" date="2025-08" db="UniProtKB">
        <authorList>
            <consortium name="RefSeq"/>
        </authorList>
    </citation>
    <scope>IDENTIFICATION</scope>
    <source>
        <tissue evidence="4">Whole plant</tissue>
    </source>
</reference>
<dbReference type="InterPro" id="IPR025398">
    <property type="entry name" value="DUF4371"/>
</dbReference>
<dbReference type="AlphaFoldDB" id="A0A9C6T5I6"/>
<dbReference type="GeneID" id="107466627"/>
<feature type="domain" description="HAT C-terminal dimerisation" evidence="1">
    <location>
        <begin position="508"/>
        <end position="566"/>
    </location>
</feature>
<dbReference type="Pfam" id="PF14291">
    <property type="entry name" value="DUF4371"/>
    <property type="match status" value="2"/>
</dbReference>
<evidence type="ECO:0000313" key="3">
    <source>
        <dbReference type="Proteomes" id="UP000515211"/>
    </source>
</evidence>
<dbReference type="Proteomes" id="UP000515211">
    <property type="component" value="Chromosome 9"/>
</dbReference>
<reference evidence="3" key="1">
    <citation type="journal article" date="2016" name="Nat. Genet.">
        <title>The genome sequences of Arachis duranensis and Arachis ipaensis, the diploid ancestors of cultivated peanut.</title>
        <authorList>
            <person name="Bertioli D.J."/>
            <person name="Cannon S.B."/>
            <person name="Froenicke L."/>
            <person name="Huang G."/>
            <person name="Farmer A.D."/>
            <person name="Cannon E.K."/>
            <person name="Liu X."/>
            <person name="Gao D."/>
            <person name="Clevenger J."/>
            <person name="Dash S."/>
            <person name="Ren L."/>
            <person name="Moretzsohn M.C."/>
            <person name="Shirasawa K."/>
            <person name="Huang W."/>
            <person name="Vidigal B."/>
            <person name="Abernathy B."/>
            <person name="Chu Y."/>
            <person name="Niederhuth C.E."/>
            <person name="Umale P."/>
            <person name="Araujo A.C."/>
            <person name="Kozik A."/>
            <person name="Kim K.D."/>
            <person name="Burow M.D."/>
            <person name="Varshney R.K."/>
            <person name="Wang X."/>
            <person name="Zhang X."/>
            <person name="Barkley N."/>
            <person name="Guimaraes P.M."/>
            <person name="Isobe S."/>
            <person name="Guo B."/>
            <person name="Liao B."/>
            <person name="Stalker H.T."/>
            <person name="Schmitz R.J."/>
            <person name="Scheffler B.E."/>
            <person name="Leal-Bertioli S.C."/>
            <person name="Xun X."/>
            <person name="Jackson S.A."/>
            <person name="Michelmore R."/>
            <person name="Ozias-Akins P."/>
        </authorList>
    </citation>
    <scope>NUCLEOTIDE SEQUENCE [LARGE SCALE GENOMIC DNA]</scope>
    <source>
        <strain evidence="3">cv. V14167</strain>
    </source>
</reference>
<protein>
    <submittedName>
        <fullName evidence="4">Uncharacterized protein LOC107466627</fullName>
    </submittedName>
</protein>
<accession>A0A9C6T5I6</accession>
<keyword evidence="3" id="KW-1185">Reference proteome</keyword>
<dbReference type="InterPro" id="IPR008906">
    <property type="entry name" value="HATC_C_dom"/>
</dbReference>
<evidence type="ECO:0000259" key="1">
    <source>
        <dbReference type="Pfam" id="PF05699"/>
    </source>
</evidence>
<feature type="domain" description="DUF4371" evidence="2">
    <location>
        <begin position="9"/>
        <end position="91"/>
    </location>
</feature>
<dbReference type="RefSeq" id="XP_052110321.1">
    <property type="nucleotide sequence ID" value="XM_052254361.1"/>
</dbReference>
<dbReference type="InterPro" id="IPR012337">
    <property type="entry name" value="RNaseH-like_sf"/>
</dbReference>
<gene>
    <name evidence="4" type="primary">LOC107466627</name>
</gene>
<evidence type="ECO:0000313" key="4">
    <source>
        <dbReference type="RefSeq" id="XP_052110321.1"/>
    </source>
</evidence>
<dbReference type="Pfam" id="PF05699">
    <property type="entry name" value="Dimer_Tnp_hAT"/>
    <property type="match status" value="1"/>
</dbReference>
<dbReference type="SUPFAM" id="SSF53098">
    <property type="entry name" value="Ribonuclease H-like"/>
    <property type="match status" value="1"/>
</dbReference>
<organism evidence="3 4">
    <name type="scientific">Arachis duranensis</name>
    <name type="common">Wild peanut</name>
    <dbReference type="NCBI Taxonomy" id="130453"/>
    <lineage>
        <taxon>Eukaryota</taxon>
        <taxon>Viridiplantae</taxon>
        <taxon>Streptophyta</taxon>
        <taxon>Embryophyta</taxon>
        <taxon>Tracheophyta</taxon>
        <taxon>Spermatophyta</taxon>
        <taxon>Magnoliopsida</taxon>
        <taxon>eudicotyledons</taxon>
        <taxon>Gunneridae</taxon>
        <taxon>Pentapetalae</taxon>
        <taxon>rosids</taxon>
        <taxon>fabids</taxon>
        <taxon>Fabales</taxon>
        <taxon>Fabaceae</taxon>
        <taxon>Papilionoideae</taxon>
        <taxon>50 kb inversion clade</taxon>
        <taxon>dalbergioids sensu lato</taxon>
        <taxon>Dalbergieae</taxon>
        <taxon>Pterocarpus clade</taxon>
        <taxon>Arachis</taxon>
    </lineage>
</organism>
<sequence>MKRQTSEEIKNNQCRLGASIDCIRWLTFQGCAYRGHDERSSSDNRGNFIKLLKFLGSYNSSVQNLVLKNSPRFAKYTSSDVQKEILHVLATMLVMNLKKEQMTIVLRFVDVDGFVRERFFDLVHVSDTSALTLKKELVSVLSIYNLQIENIRGQGYDGASNMRGEWNGLQALFLNDCRQVYYVHCFAHRLQLALVAASREVLQIHEFFTQLTAIVNIVGASCKRHDQLQEAQEIENAKLVANDELKTGQGANQMGTLQRARDTRWSSHFHSVCSLIRIFAATQTVLNNIIDDGTTFVQRGKAYGVNKVLSSFEFVFSLHLMKEIMGITNILCQVLQQKSQDILNAIHVVSASKLLLQKLRDNDWCNLLEIVKKFCEKHEIDIPDMSTQYTVGRDRSRQSKITIEHYYRVDVFLATIDSQIQELNSRFNEKTMELLTLSTALDPKDNFKLFNIQNICKLAENFYPSDFSDHEMILLNAQLQHYAFDISNHLKEIGTLSKLCQRLKETGKSRTYHLVDRLIRNVLTLLVSTATIERAFSAMKIVKTRLRSKMADEFLTDNLVIYIEKEIAATFSTDSIIDDFESRKKRRAQLSM</sequence>
<evidence type="ECO:0000259" key="2">
    <source>
        <dbReference type="Pfam" id="PF14291"/>
    </source>
</evidence>
<dbReference type="PANTHER" id="PTHR11697:SF230">
    <property type="entry name" value="ZINC FINGER, MYM DOMAIN CONTAINING 1"/>
    <property type="match status" value="1"/>
</dbReference>
<dbReference type="KEGG" id="adu:107466627"/>
<dbReference type="InterPro" id="IPR055298">
    <property type="entry name" value="AtLOH3-like"/>
</dbReference>